<dbReference type="PANTHER" id="PTHR12629:SF0">
    <property type="entry name" value="DIPHOSPHOINOSITOL-POLYPHOSPHATE DIPHOSPHATASE"/>
    <property type="match status" value="1"/>
</dbReference>
<feature type="domain" description="Nudix hydrolase" evidence="5">
    <location>
        <begin position="23"/>
        <end position="155"/>
    </location>
</feature>
<evidence type="ECO:0000256" key="2">
    <source>
        <dbReference type="ARBA" id="ARBA00022723"/>
    </source>
</evidence>
<accession>A0ABT2LKV1</accession>
<dbReference type="RefSeq" id="WP_260902009.1">
    <property type="nucleotide sequence ID" value="NZ_JAOCZP010000002.1"/>
</dbReference>
<dbReference type="Proteomes" id="UP001320831">
    <property type="component" value="Unassembled WGS sequence"/>
</dbReference>
<dbReference type="CDD" id="cd04666">
    <property type="entry name" value="NUDIX_DIPP2_like_Nudt4"/>
    <property type="match status" value="1"/>
</dbReference>
<sequence length="163" mass="18248">MIFTHATRISLAERLRRLFGGNPPRVQAAALPWRREGEQIKVLLVTSRGTGRWVLPKGWPEGGESLDGTAAREAREEAGVEGSTAKTEIGRYLYGKETGSGLTWRCEVAVFPLQVEREAKRWPEKKERTRRWVSPEEAAGMVQEPDLAELIATFEGHPRKIAA</sequence>
<proteinExistence type="predicted"/>
<dbReference type="InterPro" id="IPR015797">
    <property type="entry name" value="NUDIX_hydrolase-like_dom_sf"/>
</dbReference>
<gene>
    <name evidence="6" type="ORF">N5A92_09260</name>
</gene>
<dbReference type="Gene3D" id="3.90.79.10">
    <property type="entry name" value="Nucleoside Triphosphate Pyrophosphohydrolase"/>
    <property type="match status" value="1"/>
</dbReference>
<evidence type="ECO:0000256" key="1">
    <source>
        <dbReference type="ARBA" id="ARBA00001946"/>
    </source>
</evidence>
<dbReference type="PROSITE" id="PS51462">
    <property type="entry name" value="NUDIX"/>
    <property type="match status" value="1"/>
</dbReference>
<keyword evidence="2" id="KW-0479">Metal-binding</keyword>
<comment type="cofactor">
    <cofactor evidence="1">
        <name>Mg(2+)</name>
        <dbReference type="ChEBI" id="CHEBI:18420"/>
    </cofactor>
</comment>
<reference evidence="6 7" key="1">
    <citation type="submission" date="2022-09" db="EMBL/GenBank/DDBJ databases">
        <title>Chelativorans salina sp. nov., a novel slightly halophilic bacterium isolated from a saline lake sediment enrichment.</title>
        <authorList>
            <person name="Gao L."/>
            <person name="Fang B.-Z."/>
            <person name="Li W.-J."/>
        </authorList>
    </citation>
    <scope>NUCLEOTIDE SEQUENCE [LARGE SCALE GENOMIC DNA]</scope>
    <source>
        <strain evidence="6 7">EGI FJ00035</strain>
    </source>
</reference>
<dbReference type="GO" id="GO:0016787">
    <property type="term" value="F:hydrolase activity"/>
    <property type="evidence" value="ECO:0007669"/>
    <property type="project" value="UniProtKB-KW"/>
</dbReference>
<evidence type="ECO:0000313" key="7">
    <source>
        <dbReference type="Proteomes" id="UP001320831"/>
    </source>
</evidence>
<evidence type="ECO:0000256" key="3">
    <source>
        <dbReference type="ARBA" id="ARBA00022801"/>
    </source>
</evidence>
<evidence type="ECO:0000256" key="4">
    <source>
        <dbReference type="ARBA" id="ARBA00022842"/>
    </source>
</evidence>
<evidence type="ECO:0000313" key="6">
    <source>
        <dbReference type="EMBL" id="MCT7375220.1"/>
    </source>
</evidence>
<keyword evidence="7" id="KW-1185">Reference proteome</keyword>
<name>A0ABT2LKV1_9HYPH</name>
<dbReference type="EMBL" id="JAOCZP010000002">
    <property type="protein sequence ID" value="MCT7375220.1"/>
    <property type="molecule type" value="Genomic_DNA"/>
</dbReference>
<dbReference type="SUPFAM" id="SSF55811">
    <property type="entry name" value="Nudix"/>
    <property type="match status" value="1"/>
</dbReference>
<protein>
    <submittedName>
        <fullName evidence="6">NUDIX hydrolase</fullName>
    </submittedName>
</protein>
<keyword evidence="3 6" id="KW-0378">Hydrolase</keyword>
<comment type="caution">
    <text evidence="6">The sequence shown here is derived from an EMBL/GenBank/DDBJ whole genome shotgun (WGS) entry which is preliminary data.</text>
</comment>
<evidence type="ECO:0000259" key="5">
    <source>
        <dbReference type="PROSITE" id="PS51462"/>
    </source>
</evidence>
<dbReference type="PROSITE" id="PS00893">
    <property type="entry name" value="NUDIX_BOX"/>
    <property type="match status" value="1"/>
</dbReference>
<dbReference type="PANTHER" id="PTHR12629">
    <property type="entry name" value="DIPHOSPHOINOSITOL POLYPHOSPHATE PHOSPHOHYDROLASE"/>
    <property type="match status" value="1"/>
</dbReference>
<dbReference type="InterPro" id="IPR047198">
    <property type="entry name" value="DDP-like_NUDIX"/>
</dbReference>
<organism evidence="6 7">
    <name type="scientific">Chelativorans salis</name>
    <dbReference type="NCBI Taxonomy" id="2978478"/>
    <lineage>
        <taxon>Bacteria</taxon>
        <taxon>Pseudomonadati</taxon>
        <taxon>Pseudomonadota</taxon>
        <taxon>Alphaproteobacteria</taxon>
        <taxon>Hyphomicrobiales</taxon>
        <taxon>Phyllobacteriaceae</taxon>
        <taxon>Chelativorans</taxon>
    </lineage>
</organism>
<dbReference type="InterPro" id="IPR000086">
    <property type="entry name" value="NUDIX_hydrolase_dom"/>
</dbReference>
<keyword evidence="4" id="KW-0460">Magnesium</keyword>
<dbReference type="InterPro" id="IPR020084">
    <property type="entry name" value="NUDIX_hydrolase_CS"/>
</dbReference>
<dbReference type="Pfam" id="PF00293">
    <property type="entry name" value="NUDIX"/>
    <property type="match status" value="1"/>
</dbReference>